<feature type="transmembrane region" description="Helical" evidence="1">
    <location>
        <begin position="37"/>
        <end position="55"/>
    </location>
</feature>
<reference evidence="2 3" key="1">
    <citation type="submission" date="2014-03" db="EMBL/GenBank/DDBJ databases">
        <title>Draft genome sequence of the novel thermoacidophilic archaea Acidianus copahuensis ALE1 strain, isolated from Copahue volcanic area in Neuquen Argentina.</title>
        <authorList>
            <person name="Urbieta M.S."/>
            <person name="Rascovan N."/>
            <person name="Castro C."/>
            <person name="Revale S."/>
            <person name="Giaveno M.A."/>
            <person name="Vazquez M.P."/>
            <person name="Donati E.R."/>
        </authorList>
    </citation>
    <scope>NUCLEOTIDE SEQUENCE [LARGE SCALE GENOMIC DNA]</scope>
    <source>
        <strain evidence="2 3">ALE1</strain>
    </source>
</reference>
<evidence type="ECO:0000313" key="3">
    <source>
        <dbReference type="Proteomes" id="UP000024332"/>
    </source>
</evidence>
<evidence type="ECO:0008006" key="4">
    <source>
        <dbReference type="Google" id="ProtNLM"/>
    </source>
</evidence>
<feature type="transmembrane region" description="Helical" evidence="1">
    <location>
        <begin position="253"/>
        <end position="282"/>
    </location>
</feature>
<evidence type="ECO:0000256" key="1">
    <source>
        <dbReference type="SAM" id="Phobius"/>
    </source>
</evidence>
<dbReference type="Proteomes" id="UP000024332">
    <property type="component" value="Unassembled WGS sequence"/>
</dbReference>
<keyword evidence="1" id="KW-0472">Membrane</keyword>
<evidence type="ECO:0000313" key="2">
    <source>
        <dbReference type="EMBL" id="EZQ06955.1"/>
    </source>
</evidence>
<dbReference type="EMBL" id="JFZT01000039">
    <property type="protein sequence ID" value="EZQ06955.1"/>
    <property type="molecule type" value="Genomic_DNA"/>
</dbReference>
<keyword evidence="1" id="KW-1133">Transmembrane helix</keyword>
<comment type="caution">
    <text evidence="2">The sequence shown here is derived from an EMBL/GenBank/DDBJ whole genome shotgun (WGS) entry which is preliminary data.</text>
</comment>
<dbReference type="STRING" id="1160895.CM19_06230"/>
<feature type="transmembrane region" description="Helical" evidence="1">
    <location>
        <begin position="138"/>
        <end position="159"/>
    </location>
</feature>
<gene>
    <name evidence="2" type="ORF">CM19_06230</name>
</gene>
<feature type="transmembrane region" description="Helical" evidence="1">
    <location>
        <begin position="7"/>
        <end position="31"/>
    </location>
</feature>
<organism evidence="2 3">
    <name type="scientific">Candidatus Acidianus copahuensis</name>
    <dbReference type="NCBI Taxonomy" id="1160895"/>
    <lineage>
        <taxon>Archaea</taxon>
        <taxon>Thermoproteota</taxon>
        <taxon>Thermoprotei</taxon>
        <taxon>Sulfolobales</taxon>
        <taxon>Sulfolobaceae</taxon>
        <taxon>Acidianus</taxon>
    </lineage>
</organism>
<feature type="transmembrane region" description="Helical" evidence="1">
    <location>
        <begin position="201"/>
        <end position="220"/>
    </location>
</feature>
<protein>
    <recommendedName>
        <fullName evidence="4">Lysylphosphatidylglycerol synthetase</fullName>
    </recommendedName>
</protein>
<keyword evidence="1" id="KW-0812">Transmembrane</keyword>
<proteinExistence type="predicted"/>
<accession>A0A031LQD9</accession>
<dbReference type="AlphaFoldDB" id="A0A031LQD9"/>
<keyword evidence="3" id="KW-1185">Reference proteome</keyword>
<name>A0A031LQD9_9CREN</name>
<feature type="transmembrane region" description="Helical" evidence="1">
    <location>
        <begin position="67"/>
        <end position="86"/>
    </location>
</feature>
<feature type="transmembrane region" description="Helical" evidence="1">
    <location>
        <begin position="227"/>
        <end position="247"/>
    </location>
</feature>
<sequence length="309" mass="34452">MREKKWLLIFLPIIVLLVYSEIFNLNIVLALEKINPSAILSFLGGYFAQIIIVSFRDKKIVDTDLKTAFKARFLGYAVGLIVPGWAGQELTRSIVYNRNGKALVEGFSLSVTEASFDVIAGCILFITLLPIRFYIIDVIYILVALGNIVGWSTGIAYLYSTAGKTVKIEVNLLKLLRMDKYYYILEKTKKSIKVALSISRALAYLGITILGYVIFSLGLFPLLPNVYLDLLVAMSYFVSTLIPIPGASGVSELALAIFLPPSLVFDIVTLQLFAYSLGFSLIREIDLNELKKELDKIKRDGELHQGPFS</sequence>
<feature type="transmembrane region" description="Helical" evidence="1">
    <location>
        <begin position="106"/>
        <end position="131"/>
    </location>
</feature>